<accession>A0ABR3IRT4</accession>
<protein>
    <recommendedName>
        <fullName evidence="3">F-box domain-containing protein</fullName>
    </recommendedName>
</protein>
<dbReference type="Proteomes" id="UP001556367">
    <property type="component" value="Unassembled WGS sequence"/>
</dbReference>
<dbReference type="Gene3D" id="3.80.10.10">
    <property type="entry name" value="Ribonuclease Inhibitor"/>
    <property type="match status" value="1"/>
</dbReference>
<evidence type="ECO:0008006" key="3">
    <source>
        <dbReference type="Google" id="ProtNLM"/>
    </source>
</evidence>
<dbReference type="EMBL" id="JASNQZ010000015">
    <property type="protein sequence ID" value="KAL0945983.1"/>
    <property type="molecule type" value="Genomic_DNA"/>
</dbReference>
<gene>
    <name evidence="1" type="ORF">HGRIS_012261</name>
</gene>
<reference evidence="2" key="1">
    <citation type="submission" date="2024-06" db="EMBL/GenBank/DDBJ databases">
        <title>Multi-omics analyses provide insights into the biosynthesis of the anticancer antibiotic pleurotin in Hohenbuehelia grisea.</title>
        <authorList>
            <person name="Weaver J.A."/>
            <person name="Alberti F."/>
        </authorList>
    </citation>
    <scope>NUCLEOTIDE SEQUENCE [LARGE SCALE GENOMIC DNA]</scope>
    <source>
        <strain evidence="2">T-177</strain>
    </source>
</reference>
<dbReference type="InterPro" id="IPR032675">
    <property type="entry name" value="LRR_dom_sf"/>
</dbReference>
<keyword evidence="2" id="KW-1185">Reference proteome</keyword>
<name>A0ABR3IRT4_9AGAR</name>
<dbReference type="SUPFAM" id="SSF52047">
    <property type="entry name" value="RNI-like"/>
    <property type="match status" value="1"/>
</dbReference>
<evidence type="ECO:0000313" key="1">
    <source>
        <dbReference type="EMBL" id="KAL0945983.1"/>
    </source>
</evidence>
<sequence>MVSADNLNLDVLELVFAYLQSQNDLASAALVSRSFQAGVIPHLYRSLRYTLRQGKRFPELMTPFAVILAHPALGVHVRQVDIRHIPLIDWQLKTQPHPEFLGQCSKAISMCPNIRTFQCIPNVLSYLAPCIKDKARLRDLRIHASISTVQAKQLIGLGELDSLALHYGSWNVMDLLPEWATSVRRTLTTLTLYMSAALNETVLHSALPLLTELRNLSIIGCRQVDHTVVLRLVSHTPELESLAFTTSEVNCPLDTPAPPLRHLRRLILETRYTTAASQAPTILSAVLAYINSSSPSLTSFAIKFSSSGIIIGHTFVEQLLTTHGLTLRRFALINGDVSLETVRQICRSCVHLERLELPIPMKTLPLFIQALGNSFGLHTLIDTGDPHATHGPRLSLTPESVRQLMGSVRKLRIIENDGRTWKGEKLPGQALLAVTFEKKKSQGSESYWFSPYTSD</sequence>
<organism evidence="1 2">
    <name type="scientific">Hohenbuehelia grisea</name>
    <dbReference type="NCBI Taxonomy" id="104357"/>
    <lineage>
        <taxon>Eukaryota</taxon>
        <taxon>Fungi</taxon>
        <taxon>Dikarya</taxon>
        <taxon>Basidiomycota</taxon>
        <taxon>Agaricomycotina</taxon>
        <taxon>Agaricomycetes</taxon>
        <taxon>Agaricomycetidae</taxon>
        <taxon>Agaricales</taxon>
        <taxon>Pleurotineae</taxon>
        <taxon>Pleurotaceae</taxon>
        <taxon>Hohenbuehelia</taxon>
    </lineage>
</organism>
<evidence type="ECO:0000313" key="2">
    <source>
        <dbReference type="Proteomes" id="UP001556367"/>
    </source>
</evidence>
<comment type="caution">
    <text evidence="1">The sequence shown here is derived from an EMBL/GenBank/DDBJ whole genome shotgun (WGS) entry which is preliminary data.</text>
</comment>
<proteinExistence type="predicted"/>